<evidence type="ECO:0000259" key="7">
    <source>
        <dbReference type="PROSITE" id="PS51081"/>
    </source>
</evidence>
<dbReference type="Proteomes" id="UP000265566">
    <property type="component" value="Chromosome 5"/>
</dbReference>
<evidence type="ECO:0000313" key="10">
    <source>
        <dbReference type="EnsemblPlants" id="AES99097"/>
    </source>
</evidence>
<dbReference type="EMBL" id="CM001221">
    <property type="protein sequence ID" value="AES99097.2"/>
    <property type="molecule type" value="Genomic_DNA"/>
</dbReference>
<dbReference type="PaxDb" id="3880-AES99097"/>
<dbReference type="AlphaFoldDB" id="G7KFR0"/>
<dbReference type="InterPro" id="IPR000626">
    <property type="entry name" value="Ubiquitin-like_dom"/>
</dbReference>
<evidence type="ECO:0000313" key="9">
    <source>
        <dbReference type="EMBL" id="RHN56815.1"/>
    </source>
</evidence>
<dbReference type="Gene3D" id="3.10.20.90">
    <property type="entry name" value="Phosphatidylinositol 3-kinase Catalytic Subunit, Chain A, domain 1"/>
    <property type="match status" value="1"/>
</dbReference>
<dbReference type="Pfam" id="PF21361">
    <property type="entry name" value="Sina_ZnF"/>
    <property type="match status" value="1"/>
</dbReference>
<dbReference type="InterPro" id="IPR044286">
    <property type="entry name" value="SINL_plant"/>
</dbReference>
<evidence type="ECO:0000256" key="4">
    <source>
        <dbReference type="ARBA" id="ARBA00024004"/>
    </source>
</evidence>
<dbReference type="Proteomes" id="UP000002051">
    <property type="component" value="Chromosome 5"/>
</dbReference>
<dbReference type="InterPro" id="IPR013083">
    <property type="entry name" value="Znf_RING/FYVE/PHD"/>
</dbReference>
<dbReference type="STRING" id="3880.G7KFR0"/>
<evidence type="ECO:0000313" key="11">
    <source>
        <dbReference type="Proteomes" id="UP000002051"/>
    </source>
</evidence>
<dbReference type="PANTHER" id="PTHR46632">
    <property type="entry name" value="E3 UBIQUITIN-PROTEIN LIGASE SINA-LIKE 4"/>
    <property type="match status" value="1"/>
</dbReference>
<evidence type="ECO:0000256" key="2">
    <source>
        <dbReference type="ARBA" id="ARBA00022771"/>
    </source>
</evidence>
<dbReference type="PRINTS" id="PR00348">
    <property type="entry name" value="UBIQUITIN"/>
</dbReference>
<name>G7KFR0_MEDTR</name>
<reference evidence="10" key="3">
    <citation type="submission" date="2015-04" db="UniProtKB">
        <authorList>
            <consortium name="EnsemblPlants"/>
        </authorList>
    </citation>
    <scope>IDENTIFICATION</scope>
    <source>
        <strain evidence="10">cv. Jemalong A17</strain>
    </source>
</reference>
<dbReference type="Gramene" id="rna32269">
    <property type="protein sequence ID" value="RHN56815.1"/>
    <property type="gene ID" value="gene32269"/>
</dbReference>
<reference evidence="8 11" key="1">
    <citation type="journal article" date="2011" name="Nature">
        <title>The Medicago genome provides insight into the evolution of rhizobial symbioses.</title>
        <authorList>
            <person name="Young N.D."/>
            <person name="Debelle F."/>
            <person name="Oldroyd G.E."/>
            <person name="Geurts R."/>
            <person name="Cannon S.B."/>
            <person name="Udvardi M.K."/>
            <person name="Benedito V.A."/>
            <person name="Mayer K.F."/>
            <person name="Gouzy J."/>
            <person name="Schoof H."/>
            <person name="Van de Peer Y."/>
            <person name="Proost S."/>
            <person name="Cook D.R."/>
            <person name="Meyers B.C."/>
            <person name="Spannagl M."/>
            <person name="Cheung F."/>
            <person name="De Mita S."/>
            <person name="Krishnakumar V."/>
            <person name="Gundlach H."/>
            <person name="Zhou S."/>
            <person name="Mudge J."/>
            <person name="Bharti A.K."/>
            <person name="Murray J.D."/>
            <person name="Naoumkina M.A."/>
            <person name="Rosen B."/>
            <person name="Silverstein K.A."/>
            <person name="Tang H."/>
            <person name="Rombauts S."/>
            <person name="Zhao P.X."/>
            <person name="Zhou P."/>
            <person name="Barbe V."/>
            <person name="Bardou P."/>
            <person name="Bechner M."/>
            <person name="Bellec A."/>
            <person name="Berger A."/>
            <person name="Berges H."/>
            <person name="Bidwell S."/>
            <person name="Bisseling T."/>
            <person name="Choisne N."/>
            <person name="Couloux A."/>
            <person name="Denny R."/>
            <person name="Deshpande S."/>
            <person name="Dai X."/>
            <person name="Doyle J.J."/>
            <person name="Dudez A.M."/>
            <person name="Farmer A.D."/>
            <person name="Fouteau S."/>
            <person name="Franken C."/>
            <person name="Gibelin C."/>
            <person name="Gish J."/>
            <person name="Goldstein S."/>
            <person name="Gonzalez A.J."/>
            <person name="Green P.J."/>
            <person name="Hallab A."/>
            <person name="Hartog M."/>
            <person name="Hua A."/>
            <person name="Humphray S.J."/>
            <person name="Jeong D.H."/>
            <person name="Jing Y."/>
            <person name="Jocker A."/>
            <person name="Kenton S.M."/>
            <person name="Kim D.J."/>
            <person name="Klee K."/>
            <person name="Lai H."/>
            <person name="Lang C."/>
            <person name="Lin S."/>
            <person name="Macmil S.L."/>
            <person name="Magdelenat G."/>
            <person name="Matthews L."/>
            <person name="McCorrison J."/>
            <person name="Monaghan E.L."/>
            <person name="Mun J.H."/>
            <person name="Najar F.Z."/>
            <person name="Nicholson C."/>
            <person name="Noirot C."/>
            <person name="O'Bleness M."/>
            <person name="Paule C.R."/>
            <person name="Poulain J."/>
            <person name="Prion F."/>
            <person name="Qin B."/>
            <person name="Qu C."/>
            <person name="Retzel E.F."/>
            <person name="Riddle C."/>
            <person name="Sallet E."/>
            <person name="Samain S."/>
            <person name="Samson N."/>
            <person name="Sanders I."/>
            <person name="Saurat O."/>
            <person name="Scarpelli C."/>
            <person name="Schiex T."/>
            <person name="Segurens B."/>
            <person name="Severin A.J."/>
            <person name="Sherrier D.J."/>
            <person name="Shi R."/>
            <person name="Sims S."/>
            <person name="Singer S.R."/>
            <person name="Sinharoy S."/>
            <person name="Sterck L."/>
            <person name="Viollet A."/>
            <person name="Wang B.B."/>
            <person name="Wang K."/>
            <person name="Wang M."/>
            <person name="Wang X."/>
            <person name="Warfsmann J."/>
            <person name="Weissenbach J."/>
            <person name="White D.D."/>
            <person name="White J.D."/>
            <person name="Wiley G.B."/>
            <person name="Wincker P."/>
            <person name="Xing Y."/>
            <person name="Yang L."/>
            <person name="Yao Z."/>
            <person name="Ying F."/>
            <person name="Zhai J."/>
            <person name="Zhou L."/>
            <person name="Zuber A."/>
            <person name="Denarie J."/>
            <person name="Dixon R.A."/>
            <person name="May G.D."/>
            <person name="Schwartz D.C."/>
            <person name="Rogers J."/>
            <person name="Quetier F."/>
            <person name="Town C.D."/>
            <person name="Roe B.A."/>
        </authorList>
    </citation>
    <scope>NUCLEOTIDE SEQUENCE [LARGE SCALE GENOMIC DNA]</scope>
    <source>
        <strain evidence="8">A17</strain>
        <strain evidence="10 11">cv. Jemalong A17</strain>
    </source>
</reference>
<feature type="domain" description="SIAH-type" evidence="7">
    <location>
        <begin position="67"/>
        <end position="125"/>
    </location>
</feature>
<keyword evidence="3" id="KW-0862">Zinc</keyword>
<dbReference type="SUPFAM" id="SSF49599">
    <property type="entry name" value="TRAF domain-like"/>
    <property type="match status" value="1"/>
</dbReference>
<sequence length="322" mass="36371">MEPVIVSVPDLLVCCNCCEPLTIPVSQCDNGHIVCSTCCPKLGNKCYKCSLPTSSKHCKAIENLLVSLEMSCPNAKYGCNKKISYIRKRNHEKECIHVPCYCPISSCGFVASSEVLSKHFSDKHKDSQIKFSYGDSFNVSLKSKDETIVFQEESYGKLFILNNRATLLGNAINICCIGPNSFESECSYDILVRSQMCNLKLQSFAKNVQSVVLATLSSELLVIPFGSFEALKLEICITCINPMMQIFIDIMYENKRFPLMVKSSDTILDVKKKIQDKEGIPVHEQRLDFASKQLENHQTLASYNIQEKSTMQIFLHYRIMFD</sequence>
<dbReference type="Gene3D" id="3.30.40.10">
    <property type="entry name" value="Zinc/RING finger domain, C3HC4 (zinc finger)"/>
    <property type="match status" value="1"/>
</dbReference>
<dbReference type="InterPro" id="IPR013010">
    <property type="entry name" value="Znf_SIAH"/>
</dbReference>
<keyword evidence="2 5" id="KW-0863">Zinc-finger</keyword>
<dbReference type="SUPFAM" id="SSF54236">
    <property type="entry name" value="Ubiquitin-like"/>
    <property type="match status" value="1"/>
</dbReference>
<evidence type="ECO:0000256" key="1">
    <source>
        <dbReference type="ARBA" id="ARBA00022723"/>
    </source>
</evidence>
<comment type="function">
    <text evidence="4">E3 ubiquitin-protein ligase that mediates ubiquitination and subsequent proteasomal degradation of target proteins. E3 ubiquitin ligases accept ubiquitin from an E2 ubiquitin-conjugating enzyme in the form of a thioester and then directly transfers the ubiquitin to targeted substrates. It probably triggers the ubiquitin-mediated degradation of different substrates.</text>
</comment>
<dbReference type="eggNOG" id="KOG0001">
    <property type="taxonomic scope" value="Eukaryota"/>
</dbReference>
<keyword evidence="11" id="KW-1185">Reference proteome</keyword>
<dbReference type="Pfam" id="PF00240">
    <property type="entry name" value="ubiquitin"/>
    <property type="match status" value="1"/>
</dbReference>
<gene>
    <name evidence="8" type="ordered locus">MTR_5g076520</name>
    <name evidence="9" type="ORF">MtrunA17_Chr5g0433531</name>
</gene>
<dbReference type="PANTHER" id="PTHR46632:SF32">
    <property type="entry name" value="SIAH-TYPE DOMAIN-CONTAINING PROTEIN"/>
    <property type="match status" value="1"/>
</dbReference>
<evidence type="ECO:0000313" key="8">
    <source>
        <dbReference type="EMBL" id="AES99097.2"/>
    </source>
</evidence>
<protein>
    <submittedName>
        <fullName evidence="9">Putative E3 ubiquitin-protein ligase SIN</fullName>
    </submittedName>
    <submittedName>
        <fullName evidence="8">Seven in absentia family protein</fullName>
    </submittedName>
</protein>
<dbReference type="EnsemblPlants" id="AES99097">
    <property type="protein sequence ID" value="AES99097"/>
    <property type="gene ID" value="MTR_5g076520"/>
</dbReference>
<dbReference type="GO" id="GO:0008270">
    <property type="term" value="F:zinc ion binding"/>
    <property type="evidence" value="ECO:0007669"/>
    <property type="project" value="UniProtKB-KW"/>
</dbReference>
<dbReference type="EMBL" id="PSQE01000005">
    <property type="protein sequence ID" value="RHN56815.1"/>
    <property type="molecule type" value="Genomic_DNA"/>
</dbReference>
<dbReference type="PROSITE" id="PS51081">
    <property type="entry name" value="ZF_SIAH"/>
    <property type="match status" value="1"/>
</dbReference>
<accession>G7KFR0</accession>
<dbReference type="SMART" id="SM00213">
    <property type="entry name" value="UBQ"/>
    <property type="match status" value="1"/>
</dbReference>
<evidence type="ECO:0000313" key="12">
    <source>
        <dbReference type="Proteomes" id="UP000265566"/>
    </source>
</evidence>
<evidence type="ECO:0000256" key="5">
    <source>
        <dbReference type="PROSITE-ProRule" id="PRU00455"/>
    </source>
</evidence>
<reference evidence="8 11" key="2">
    <citation type="journal article" date="2014" name="BMC Genomics">
        <title>An improved genome release (version Mt4.0) for the model legume Medicago truncatula.</title>
        <authorList>
            <person name="Tang H."/>
            <person name="Krishnakumar V."/>
            <person name="Bidwell S."/>
            <person name="Rosen B."/>
            <person name="Chan A."/>
            <person name="Zhou S."/>
            <person name="Gentzbittel L."/>
            <person name="Childs K.L."/>
            <person name="Yandell M."/>
            <person name="Gundlach H."/>
            <person name="Mayer K.F."/>
            <person name="Schwartz D.C."/>
            <person name="Town C.D."/>
        </authorList>
    </citation>
    <scope>GENOME REANNOTATION</scope>
    <source>
        <strain evidence="10 11">cv. Jemalong A17</strain>
    </source>
</reference>
<reference evidence="12" key="4">
    <citation type="journal article" date="2018" name="Nat. Plants">
        <title>Whole-genome landscape of Medicago truncatula symbiotic genes.</title>
        <authorList>
            <person name="Pecrix Y."/>
            <person name="Staton S.E."/>
            <person name="Sallet E."/>
            <person name="Lelandais-Briere C."/>
            <person name="Moreau S."/>
            <person name="Carrere S."/>
            <person name="Blein T."/>
            <person name="Jardinaud M.F."/>
            <person name="Latrasse D."/>
            <person name="Zouine M."/>
            <person name="Zahm M."/>
            <person name="Kreplak J."/>
            <person name="Mayjonade B."/>
            <person name="Satge C."/>
            <person name="Perez M."/>
            <person name="Cauet S."/>
            <person name="Marande W."/>
            <person name="Chantry-Darmon C."/>
            <person name="Lopez-Roques C."/>
            <person name="Bouchez O."/>
            <person name="Berard A."/>
            <person name="Debelle F."/>
            <person name="Munos S."/>
            <person name="Bendahmane A."/>
            <person name="Berges H."/>
            <person name="Niebel A."/>
            <person name="Buitink J."/>
            <person name="Frugier F."/>
            <person name="Benhamed M."/>
            <person name="Crespi M."/>
            <person name="Gouzy J."/>
            <person name="Gamas P."/>
        </authorList>
    </citation>
    <scope>NUCLEOTIDE SEQUENCE [LARGE SCALE GENOMIC DNA]</scope>
    <source>
        <strain evidence="12">cv. Jemalong A17</strain>
    </source>
</reference>
<proteinExistence type="predicted"/>
<dbReference type="PROSITE" id="PS50053">
    <property type="entry name" value="UBIQUITIN_2"/>
    <property type="match status" value="1"/>
</dbReference>
<keyword evidence="1" id="KW-0479">Metal-binding</keyword>
<evidence type="ECO:0000259" key="6">
    <source>
        <dbReference type="PROSITE" id="PS50053"/>
    </source>
</evidence>
<accession>A0A0C3XQ10</accession>
<dbReference type="InterPro" id="IPR029071">
    <property type="entry name" value="Ubiquitin-like_domsf"/>
</dbReference>
<dbReference type="eggNOG" id="KOG3002">
    <property type="taxonomic scope" value="Eukaryota"/>
</dbReference>
<feature type="domain" description="Ubiquitin-like" evidence="6">
    <location>
        <begin position="244"/>
        <end position="318"/>
    </location>
</feature>
<dbReference type="FunFam" id="3.10.20.90:FF:000205">
    <property type="entry name" value="2'-5'-oligoadenylate synthase-like protein 2"/>
    <property type="match status" value="1"/>
</dbReference>
<reference evidence="9" key="5">
    <citation type="journal article" date="2018" name="Nat. Plants">
        <title>Whole-genome landscape of Medicago truncatula symbiotic genes.</title>
        <authorList>
            <person name="Pecrix Y."/>
            <person name="Gamas P."/>
            <person name="Carrere S."/>
        </authorList>
    </citation>
    <scope>NUCLEOTIDE SEQUENCE</scope>
    <source>
        <tissue evidence="9">Leaves</tissue>
    </source>
</reference>
<dbReference type="UniPathway" id="UPA00143"/>
<evidence type="ECO:0000256" key="3">
    <source>
        <dbReference type="ARBA" id="ARBA00022833"/>
    </source>
</evidence>
<organism evidence="8 11">
    <name type="scientific">Medicago truncatula</name>
    <name type="common">Barrel medic</name>
    <name type="synonym">Medicago tribuloides</name>
    <dbReference type="NCBI Taxonomy" id="3880"/>
    <lineage>
        <taxon>Eukaryota</taxon>
        <taxon>Viridiplantae</taxon>
        <taxon>Streptophyta</taxon>
        <taxon>Embryophyta</taxon>
        <taxon>Tracheophyta</taxon>
        <taxon>Spermatophyta</taxon>
        <taxon>Magnoliopsida</taxon>
        <taxon>eudicotyledons</taxon>
        <taxon>Gunneridae</taxon>
        <taxon>Pentapetalae</taxon>
        <taxon>rosids</taxon>
        <taxon>fabids</taxon>
        <taxon>Fabales</taxon>
        <taxon>Fabaceae</taxon>
        <taxon>Papilionoideae</taxon>
        <taxon>50 kb inversion clade</taxon>
        <taxon>NPAAA clade</taxon>
        <taxon>Hologalegina</taxon>
        <taxon>IRL clade</taxon>
        <taxon>Trifolieae</taxon>
        <taxon>Medicago</taxon>
    </lineage>
</organism>
<dbReference type="InterPro" id="IPR019956">
    <property type="entry name" value="Ubiquitin_dom"/>
</dbReference>
<dbReference type="HOGENOM" id="CLU_040603_2_1_1"/>
<dbReference type="GO" id="GO:0016567">
    <property type="term" value="P:protein ubiquitination"/>
    <property type="evidence" value="ECO:0007669"/>
    <property type="project" value="UniProtKB-UniPathway"/>
</dbReference>